<dbReference type="Proteomes" id="UP000319313">
    <property type="component" value="Unassembled WGS sequence"/>
</dbReference>
<dbReference type="PANTHER" id="PTHR32347">
    <property type="entry name" value="EFFLUX SYSTEM COMPONENT YKNX-RELATED"/>
    <property type="match status" value="1"/>
</dbReference>
<keyword evidence="4" id="KW-0472">Membrane</keyword>
<dbReference type="SUPFAM" id="SSF111369">
    <property type="entry name" value="HlyD-like secretion proteins"/>
    <property type="match status" value="1"/>
</dbReference>
<dbReference type="PANTHER" id="PTHR32347:SF27">
    <property type="entry name" value="RND EFFLUX PUMP MEMBRANE FUSION PROTEIN BARREL-SANDWICH DOMAIN-CONTAINING PROTEIN"/>
    <property type="match status" value="1"/>
</dbReference>
<evidence type="ECO:0000256" key="3">
    <source>
        <dbReference type="SAM" id="Coils"/>
    </source>
</evidence>
<dbReference type="InterPro" id="IPR014315">
    <property type="entry name" value="ABC_heterocyst_DevB"/>
</dbReference>
<dbReference type="NCBIfam" id="TIGR02971">
    <property type="entry name" value="heterocyst_DevB"/>
    <property type="match status" value="1"/>
</dbReference>
<dbReference type="InterPro" id="IPR050465">
    <property type="entry name" value="UPF0194_transport"/>
</dbReference>
<protein>
    <submittedName>
        <fullName evidence="5">HlyD family efflux transporter periplasmic adaptor subunit</fullName>
    </submittedName>
</protein>
<sequence length="435" mass="47651">MNKESMNFPKIKFLKGKWLMICVIIGALSTGILGLLSVTQFSNLTISETKTESSEPESPVISITALGRIEPQSKVIQVSATIPLEGARLEKLLVNEGDTVKTGQIIAILDSYEREQSALKLAQKRVQVAQARLNQVQAGAKIGAVQSQSETVELFKAELEGQIASQQANIASLKSRLTGEVQAQKATIERIKSEFKNAQTECHRAEMLYKEGAVSSSSRDNTCLQKDVFQEQLNEAGANLLTITTTLQQQIKEAKATLNRTILTTQKQIRSAQATLEEIKEVRPEDIALAMAELEEAKVAETQAKTNLALASVKAPVDGQILQIHTLPGETINSQGIVKMGQTQKMEVVAEVYQTDIQQIKLGKKVIISSDSFGEKLEGTVKQIGLLVQKQNIFSNDPGADVDRKVIEVKIALDPETSRKVQNFTYLQVQVAIQL</sequence>
<keyword evidence="4" id="KW-0812">Transmembrane</keyword>
<gene>
    <name evidence="5" type="ORF">EWV81_21000</name>
</gene>
<keyword evidence="4" id="KW-1133">Transmembrane helix</keyword>
<dbReference type="Gene3D" id="2.40.50.100">
    <property type="match status" value="1"/>
</dbReference>
<evidence type="ECO:0000256" key="2">
    <source>
        <dbReference type="ARBA" id="ARBA00023054"/>
    </source>
</evidence>
<keyword evidence="2 3" id="KW-0175">Coiled coil</keyword>
<accession>A0A552DFM4</accession>
<dbReference type="Gene3D" id="2.40.30.170">
    <property type="match status" value="1"/>
</dbReference>
<proteinExistence type="predicted"/>
<name>A0A552DFM4_MICAE</name>
<dbReference type="GO" id="GO:0030313">
    <property type="term" value="C:cell envelope"/>
    <property type="evidence" value="ECO:0007669"/>
    <property type="project" value="UniProtKB-SubCell"/>
</dbReference>
<dbReference type="AlphaFoldDB" id="A0A552DFM4"/>
<evidence type="ECO:0000256" key="4">
    <source>
        <dbReference type="SAM" id="Phobius"/>
    </source>
</evidence>
<reference evidence="5 6" key="1">
    <citation type="submission" date="2019-01" db="EMBL/GenBank/DDBJ databases">
        <title>Coherence of Microcystis species and biogeography revealed through population genomics.</title>
        <authorList>
            <person name="Perez-Carrascal O.M."/>
            <person name="Terrat Y."/>
            <person name="Giani A."/>
            <person name="Fortin N."/>
            <person name="Tromas N."/>
            <person name="Shapiro B.J."/>
        </authorList>
    </citation>
    <scope>NUCLEOTIDE SEQUENCE [LARGE SCALE GENOMIC DNA]</scope>
    <source>
        <strain evidence="5">Ma_SC_T_19800800_S464</strain>
    </source>
</reference>
<comment type="caution">
    <text evidence="5">The sequence shown here is derived from an EMBL/GenBank/DDBJ whole genome shotgun (WGS) entry which is preliminary data.</text>
</comment>
<comment type="subcellular location">
    <subcellularLocation>
        <location evidence="1">Cell envelope</location>
    </subcellularLocation>
</comment>
<evidence type="ECO:0000256" key="1">
    <source>
        <dbReference type="ARBA" id="ARBA00004196"/>
    </source>
</evidence>
<dbReference type="PRINTS" id="PR01490">
    <property type="entry name" value="RTXTOXIND"/>
</dbReference>
<evidence type="ECO:0000313" key="6">
    <source>
        <dbReference type="Proteomes" id="UP000319313"/>
    </source>
</evidence>
<evidence type="ECO:0000313" key="5">
    <source>
        <dbReference type="EMBL" id="TRU21032.1"/>
    </source>
</evidence>
<dbReference type="EMBL" id="SFBL01000205">
    <property type="protein sequence ID" value="TRU21032.1"/>
    <property type="molecule type" value="Genomic_DNA"/>
</dbReference>
<feature type="transmembrane region" description="Helical" evidence="4">
    <location>
        <begin position="18"/>
        <end position="38"/>
    </location>
</feature>
<feature type="coiled-coil region" evidence="3">
    <location>
        <begin position="112"/>
        <end position="208"/>
    </location>
</feature>
<organism evidence="5 6">
    <name type="scientific">Microcystis aeruginosa Ma_SC_T_19800800_S464</name>
    <dbReference type="NCBI Taxonomy" id="2486257"/>
    <lineage>
        <taxon>Bacteria</taxon>
        <taxon>Bacillati</taxon>
        <taxon>Cyanobacteriota</taxon>
        <taxon>Cyanophyceae</taxon>
        <taxon>Oscillatoriophycideae</taxon>
        <taxon>Chroococcales</taxon>
        <taxon>Microcystaceae</taxon>
        <taxon>Microcystis</taxon>
    </lineage>
</organism>